<dbReference type="AlphaFoldDB" id="A0A285TA26"/>
<organism evidence="1 2">
    <name type="scientific">Pseudobutyrivibrio ruminis DSM 9787</name>
    <dbReference type="NCBI Taxonomy" id="1123011"/>
    <lineage>
        <taxon>Bacteria</taxon>
        <taxon>Bacillati</taxon>
        <taxon>Bacillota</taxon>
        <taxon>Clostridia</taxon>
        <taxon>Lachnospirales</taxon>
        <taxon>Lachnospiraceae</taxon>
        <taxon>Pseudobutyrivibrio</taxon>
    </lineage>
</organism>
<dbReference type="Proteomes" id="UP000219563">
    <property type="component" value="Unassembled WGS sequence"/>
</dbReference>
<dbReference type="RefSeq" id="WP_097077190.1">
    <property type="nucleotide sequence ID" value="NZ_OBMR01000014.1"/>
</dbReference>
<gene>
    <name evidence="1" type="ORF">SAMN02910411_0407</name>
</gene>
<name>A0A285TA26_9FIRM</name>
<sequence>MVTEGRGSAEYEDNRFMINPNMSILGNMLFITDQYISRKLVGGFKLTEMANQLMNEGRIDDELLYPFEDVTWDTVFGNLKCIEFYNFGSDPESARGVEKYINFLDYIHNTDTTNFIDDTKTDTSQMLGLMMSEVWAEVKQGILELLENDSFDRNELIERALKIMMDSFYKTIDEYFSSSYLDEAEGEHLFMNVFAGMQDVINDMAFDENTLVKTTYASIVKGAEVLICNPEYLPFGERLASASRYFMAGSSLLVSEKFMTSMGDSLDKLREKYGDEIVTLLPALISSTICCACLVSLDHNPMIQELIARFNEVPTLTYEIRQLKESAEQFERIAAELGSYDYDKLKIEIDAYSAMAEDISVIDSPEALNDYLMKYYEKTGKPIPWGNRTVEEHWADPNSRLVFE</sequence>
<protein>
    <submittedName>
        <fullName evidence="1">Uncharacterized protein</fullName>
    </submittedName>
</protein>
<evidence type="ECO:0000313" key="1">
    <source>
        <dbReference type="EMBL" id="SOC16458.1"/>
    </source>
</evidence>
<accession>A0A285TA26</accession>
<evidence type="ECO:0000313" key="2">
    <source>
        <dbReference type="Proteomes" id="UP000219563"/>
    </source>
</evidence>
<proteinExistence type="predicted"/>
<reference evidence="1 2" key="1">
    <citation type="submission" date="2017-08" db="EMBL/GenBank/DDBJ databases">
        <authorList>
            <person name="de Groot N.N."/>
        </authorList>
    </citation>
    <scope>NUCLEOTIDE SEQUENCE [LARGE SCALE GENOMIC DNA]</scope>
    <source>
        <strain evidence="1 2">DSM 9787</strain>
    </source>
</reference>
<dbReference type="EMBL" id="OBMR01000014">
    <property type="protein sequence ID" value="SOC16458.1"/>
    <property type="molecule type" value="Genomic_DNA"/>
</dbReference>